<dbReference type="EMBL" id="LACI01001782">
    <property type="protein sequence ID" value="KJU83679.1"/>
    <property type="molecule type" value="Genomic_DNA"/>
</dbReference>
<gene>
    <name evidence="1" type="ORF">MBAV_004128</name>
</gene>
<dbReference type="AlphaFoldDB" id="A0A0F3GNW8"/>
<comment type="caution">
    <text evidence="1">The sequence shown here is derived from an EMBL/GenBank/DDBJ whole genome shotgun (WGS) entry which is preliminary data.</text>
</comment>
<accession>A0A0F3GNW8</accession>
<name>A0A0F3GNW8_9BACT</name>
<keyword evidence="2" id="KW-1185">Reference proteome</keyword>
<evidence type="ECO:0000313" key="2">
    <source>
        <dbReference type="Proteomes" id="UP000033423"/>
    </source>
</evidence>
<organism evidence="1 2">
    <name type="scientific">Candidatus Magnetobacterium bavaricum</name>
    <dbReference type="NCBI Taxonomy" id="29290"/>
    <lineage>
        <taxon>Bacteria</taxon>
        <taxon>Pseudomonadati</taxon>
        <taxon>Nitrospirota</taxon>
        <taxon>Thermodesulfovibrionia</taxon>
        <taxon>Thermodesulfovibrionales</taxon>
        <taxon>Candidatus Magnetobacteriaceae</taxon>
        <taxon>Candidatus Magnetobacterium</taxon>
    </lineage>
</organism>
<reference evidence="1 2" key="1">
    <citation type="submission" date="2015-02" db="EMBL/GenBank/DDBJ databases">
        <title>Single-cell genomics of uncultivated deep-branching MTB reveals a conserved set of magnetosome genes.</title>
        <authorList>
            <person name="Kolinko S."/>
            <person name="Richter M."/>
            <person name="Glockner F.O."/>
            <person name="Brachmann A."/>
            <person name="Schuler D."/>
        </authorList>
    </citation>
    <scope>NUCLEOTIDE SEQUENCE [LARGE SCALE GENOMIC DNA]</scope>
    <source>
        <strain evidence="1">TM-1</strain>
    </source>
</reference>
<proteinExistence type="predicted"/>
<evidence type="ECO:0000313" key="1">
    <source>
        <dbReference type="EMBL" id="KJU83679.1"/>
    </source>
</evidence>
<dbReference type="Proteomes" id="UP000033423">
    <property type="component" value="Unassembled WGS sequence"/>
</dbReference>
<sequence length="82" mass="8899">MYRPYSTAATSVKGLKAPFSNTAFMISGINVSPSYLRIIRQVVFSQEAGGGTVFEPLSTPNFLHAQGKKYGLDRRPGLCSTI</sequence>
<protein>
    <submittedName>
        <fullName evidence="1">Uncharacterized protein</fullName>
    </submittedName>
</protein>